<dbReference type="InterPro" id="IPR022908">
    <property type="entry name" value="Taw3"/>
</dbReference>
<evidence type="ECO:0000313" key="9">
    <source>
        <dbReference type="EMBL" id="MUN28169.1"/>
    </source>
</evidence>
<dbReference type="InterPro" id="IPR003827">
    <property type="entry name" value="tRNA_yW-synthesising"/>
</dbReference>
<evidence type="ECO:0000256" key="5">
    <source>
        <dbReference type="ARBA" id="ARBA00022694"/>
    </source>
</evidence>
<dbReference type="GO" id="GO:0030488">
    <property type="term" value="P:tRNA methylation"/>
    <property type="evidence" value="ECO:0007669"/>
    <property type="project" value="InterPro"/>
</dbReference>
<evidence type="ECO:0000256" key="4">
    <source>
        <dbReference type="ARBA" id="ARBA00022691"/>
    </source>
</evidence>
<organism evidence="9 10">
    <name type="scientific">Sulfuracidifex metallicus DSM 6482 = JCM 9184</name>
    <dbReference type="NCBI Taxonomy" id="523847"/>
    <lineage>
        <taxon>Archaea</taxon>
        <taxon>Thermoproteota</taxon>
        <taxon>Thermoprotei</taxon>
        <taxon>Sulfolobales</taxon>
        <taxon>Sulfolobaceae</taxon>
        <taxon>Sulfuracidifex</taxon>
    </lineage>
</organism>
<dbReference type="GO" id="GO:0031591">
    <property type="term" value="P:wybutosine biosynthetic process"/>
    <property type="evidence" value="ECO:0007669"/>
    <property type="project" value="InterPro"/>
</dbReference>
<dbReference type="EMBL" id="WGGD01000005">
    <property type="protein sequence ID" value="MUN28169.1"/>
    <property type="molecule type" value="Genomic_DNA"/>
</dbReference>
<dbReference type="OrthoDB" id="19299at2157"/>
<evidence type="ECO:0000313" key="10">
    <source>
        <dbReference type="Proteomes" id="UP000470772"/>
    </source>
</evidence>
<comment type="similarity">
    <text evidence="1 7">Belongs to the TYW3 family.</text>
</comment>
<accession>A0A6A9QJ62</accession>
<dbReference type="InterPro" id="IPR036602">
    <property type="entry name" value="tRNA_yW-synthesising-like_sf"/>
</dbReference>
<keyword evidence="4 7" id="KW-0949">S-adenosyl-L-methionine</keyword>
<keyword evidence="2 7" id="KW-0489">Methyltransferase</keyword>
<comment type="catalytic activity">
    <reaction evidence="7">
        <text>4-demethyl-7-[(3S)-3-amino-3-carboxypropyl]wyosine(37) in tRNA(Phe) + S-adenosyl-L-methionine = 7-[(3S)-3-amino-3-carboxypropyl]wyosine(37) in tRNA(Phe) + S-adenosyl-L-homocysteine + H(+)</text>
        <dbReference type="Rhea" id="RHEA:36635"/>
        <dbReference type="Rhea" id="RHEA-COMP:10378"/>
        <dbReference type="Rhea" id="RHEA-COMP:10379"/>
        <dbReference type="ChEBI" id="CHEBI:15378"/>
        <dbReference type="ChEBI" id="CHEBI:57856"/>
        <dbReference type="ChEBI" id="CHEBI:59789"/>
        <dbReference type="ChEBI" id="CHEBI:73543"/>
        <dbReference type="ChEBI" id="CHEBI:73550"/>
        <dbReference type="EC" id="2.1.1.282"/>
    </reaction>
</comment>
<name>A0A6A9QJ62_SULME</name>
<reference evidence="9 10" key="1">
    <citation type="submission" date="2019-10" db="EMBL/GenBank/DDBJ databases">
        <title>Sequencing and Assembly of Multiple Reported Metal-Biooxidizing Members of the Extremely Thermoacidophilic Archaeal Family Sulfolobaceae.</title>
        <authorList>
            <person name="Counts J.A."/>
            <person name="Kelly R.M."/>
        </authorList>
    </citation>
    <scope>NUCLEOTIDE SEQUENCE [LARGE SCALE GENOMIC DNA]</scope>
    <source>
        <strain evidence="9 10">DSM 6482</strain>
    </source>
</reference>
<dbReference type="GO" id="GO:0008175">
    <property type="term" value="F:tRNA methyltransferase activity"/>
    <property type="evidence" value="ECO:0007669"/>
    <property type="project" value="InterPro"/>
</dbReference>
<evidence type="ECO:0000256" key="6">
    <source>
        <dbReference type="ARBA" id="ARBA00030554"/>
    </source>
</evidence>
<comment type="caution">
    <text evidence="9">The sequence shown here is derived from an EMBL/GenBank/DDBJ whole genome shotgun (WGS) entry which is preliminary data.</text>
</comment>
<keyword evidence="5 7" id="KW-0819">tRNA processing</keyword>
<dbReference type="HAMAP" id="MF_00266">
    <property type="entry name" value="TYW3_archaea"/>
    <property type="match status" value="1"/>
</dbReference>
<comment type="function">
    <text evidence="7">S-adenosyl-L-methionine-dependent methyltransferase that acts as a component of the wyosine derivatives biosynthesis pathway. Probably methylates N-4 position of wybutosine-86 to produce wybutosine-72.</text>
</comment>
<evidence type="ECO:0000259" key="8">
    <source>
        <dbReference type="Pfam" id="PF02676"/>
    </source>
</evidence>
<dbReference type="PANTHER" id="PTHR48418:SF1">
    <property type="entry name" value="TRNA WYBUTOSINE-SYNTHESIZING PROTEIN 3"/>
    <property type="match status" value="1"/>
</dbReference>
<dbReference type="PANTHER" id="PTHR48418">
    <property type="entry name" value="TRNA WYBUTOSINE-SYNTHESIZING PROTEIN 3"/>
    <property type="match status" value="1"/>
</dbReference>
<evidence type="ECO:0000256" key="1">
    <source>
        <dbReference type="ARBA" id="ARBA00008569"/>
    </source>
</evidence>
<dbReference type="Proteomes" id="UP000470772">
    <property type="component" value="Unassembled WGS sequence"/>
</dbReference>
<protein>
    <recommendedName>
        <fullName evidence="6 7">tRNA(Phe) 7-((3-amino-3-carboxypropyl)-4-demethylwyosine(37)-N(4))-methyltransferase</fullName>
        <ecNumber evidence="7">2.1.1.282</ecNumber>
    </recommendedName>
    <alternativeName>
        <fullName evidence="7">tRNA wyosine derivatives biosynthesis protein Taw3</fullName>
    </alternativeName>
</protein>
<dbReference type="NCBIfam" id="NF003263">
    <property type="entry name" value="PRK04235.1-1"/>
    <property type="match status" value="1"/>
</dbReference>
<keyword evidence="3 7" id="KW-0808">Transferase</keyword>
<dbReference type="SUPFAM" id="SSF111278">
    <property type="entry name" value="SSo0622-like"/>
    <property type="match status" value="1"/>
</dbReference>
<keyword evidence="10" id="KW-1185">Reference proteome</keyword>
<sequence>MDEWEQLRENAWERIFRDKEIGYLDPDIFPLLEAFRKREKAYTQSSCSGRITIIDSMLPWSRKHSSIIYKNHLGTTINDFKEILGHGQAWRLWLVVQGPIVHVYTRDEEEAWDILRVARSVGYKHSAILSKNYKGILVELRTGIKIVHLLRERKEELITDDYLKTLVNTSIEILNEGKRKMEELRQAILSDGNDSVKLREDSEGKTEVHNLS</sequence>
<evidence type="ECO:0000256" key="2">
    <source>
        <dbReference type="ARBA" id="ARBA00022603"/>
    </source>
</evidence>
<dbReference type="EC" id="2.1.1.282" evidence="7"/>
<dbReference type="Gene3D" id="3.30.1960.10">
    <property type="entry name" value="tRNA wybutosine-synthesizing-like"/>
    <property type="match status" value="1"/>
</dbReference>
<dbReference type="AlphaFoldDB" id="A0A6A9QJ62"/>
<proteinExistence type="inferred from homology"/>
<evidence type="ECO:0000256" key="3">
    <source>
        <dbReference type="ARBA" id="ARBA00022679"/>
    </source>
</evidence>
<dbReference type="Pfam" id="PF02676">
    <property type="entry name" value="TYW3"/>
    <property type="match status" value="1"/>
</dbReference>
<dbReference type="RefSeq" id="WP_054838226.1">
    <property type="nucleotide sequence ID" value="NZ_BBBY01000006.1"/>
</dbReference>
<gene>
    <name evidence="7" type="primary">taw3</name>
    <name evidence="9" type="ORF">GC250_01500</name>
</gene>
<evidence type="ECO:0000256" key="7">
    <source>
        <dbReference type="HAMAP-Rule" id="MF_00266"/>
    </source>
</evidence>
<feature type="domain" description="tRNA wybutosine-synthesizing protein" evidence="8">
    <location>
        <begin position="8"/>
        <end position="189"/>
    </location>
</feature>